<dbReference type="GO" id="GO:0005524">
    <property type="term" value="F:ATP binding"/>
    <property type="evidence" value="ECO:0007669"/>
    <property type="project" value="UniProtKB-UniRule"/>
</dbReference>
<evidence type="ECO:0000256" key="3">
    <source>
        <dbReference type="ARBA" id="ARBA00022741"/>
    </source>
</evidence>
<dbReference type="Gene3D" id="3.30.200.20">
    <property type="entry name" value="Phosphorylase Kinase, domain 1"/>
    <property type="match status" value="1"/>
</dbReference>
<dbReference type="AlphaFoldDB" id="A0A6A5YEI2"/>
<reference evidence="9" key="1">
    <citation type="journal article" date="2020" name="Stud. Mycol.">
        <title>101 Dothideomycetes genomes: a test case for predicting lifestyles and emergence of pathogens.</title>
        <authorList>
            <person name="Haridas S."/>
            <person name="Albert R."/>
            <person name="Binder M."/>
            <person name="Bloem J."/>
            <person name="Labutti K."/>
            <person name="Salamov A."/>
            <person name="Andreopoulos B."/>
            <person name="Baker S."/>
            <person name="Barry K."/>
            <person name="Bills G."/>
            <person name="Bluhm B."/>
            <person name="Cannon C."/>
            <person name="Castanera R."/>
            <person name="Culley D."/>
            <person name="Daum C."/>
            <person name="Ezra D."/>
            <person name="Gonzalez J."/>
            <person name="Henrissat B."/>
            <person name="Kuo A."/>
            <person name="Liang C."/>
            <person name="Lipzen A."/>
            <person name="Lutzoni F."/>
            <person name="Magnuson J."/>
            <person name="Mondo S."/>
            <person name="Nolan M."/>
            <person name="Ohm R."/>
            <person name="Pangilinan J."/>
            <person name="Park H.-J."/>
            <person name="Ramirez L."/>
            <person name="Alfaro M."/>
            <person name="Sun H."/>
            <person name="Tritt A."/>
            <person name="Yoshinaga Y."/>
            <person name="Zwiers L.-H."/>
            <person name="Turgeon B."/>
            <person name="Goodwin S."/>
            <person name="Spatafora J."/>
            <person name="Crous P."/>
            <person name="Grigoriev I."/>
        </authorList>
    </citation>
    <scope>NUCLEOTIDE SEQUENCE</scope>
    <source>
        <strain evidence="9">CBS 627.86</strain>
    </source>
</reference>
<dbReference type="PANTHER" id="PTHR45646:SF11">
    <property type="entry name" value="SERINE_THREONINE-PROTEIN KINASE DOA"/>
    <property type="match status" value="1"/>
</dbReference>
<keyword evidence="5 6" id="KW-0067">ATP-binding</keyword>
<dbReference type="InterPro" id="IPR011009">
    <property type="entry name" value="Kinase-like_dom_sf"/>
</dbReference>
<evidence type="ECO:0000313" key="9">
    <source>
        <dbReference type="EMBL" id="KAF2105293.1"/>
    </source>
</evidence>
<dbReference type="Proteomes" id="UP000799770">
    <property type="component" value="Unassembled WGS sequence"/>
</dbReference>
<dbReference type="PROSITE" id="PS50011">
    <property type="entry name" value="PROTEIN_KINASE_DOM"/>
    <property type="match status" value="1"/>
</dbReference>
<keyword evidence="1" id="KW-0723">Serine/threonine-protein kinase</keyword>
<dbReference type="SUPFAM" id="SSF56112">
    <property type="entry name" value="Protein kinase-like (PK-like)"/>
    <property type="match status" value="1"/>
</dbReference>
<dbReference type="PROSITE" id="PS00107">
    <property type="entry name" value="PROTEIN_KINASE_ATP"/>
    <property type="match status" value="1"/>
</dbReference>
<keyword evidence="10" id="KW-1185">Reference proteome</keyword>
<accession>A0A6A5YEI2</accession>
<name>A0A6A5YEI2_9PLEO</name>
<proteinExistence type="predicted"/>
<keyword evidence="4 9" id="KW-0418">Kinase</keyword>
<dbReference type="OrthoDB" id="5979581at2759"/>
<evidence type="ECO:0000256" key="4">
    <source>
        <dbReference type="ARBA" id="ARBA00022777"/>
    </source>
</evidence>
<feature type="domain" description="Protein kinase" evidence="8">
    <location>
        <begin position="46"/>
        <end position="385"/>
    </location>
</feature>
<feature type="region of interest" description="Disordered" evidence="7">
    <location>
        <begin position="395"/>
        <end position="430"/>
    </location>
</feature>
<gene>
    <name evidence="9" type="ORF">BDV96DRAFT_592749</name>
</gene>
<evidence type="ECO:0000313" key="10">
    <source>
        <dbReference type="Proteomes" id="UP000799770"/>
    </source>
</evidence>
<dbReference type="GO" id="GO:0004674">
    <property type="term" value="F:protein serine/threonine kinase activity"/>
    <property type="evidence" value="ECO:0007669"/>
    <property type="project" value="UniProtKB-KW"/>
</dbReference>
<dbReference type="GO" id="GO:0005634">
    <property type="term" value="C:nucleus"/>
    <property type="evidence" value="ECO:0007669"/>
    <property type="project" value="TreeGrafter"/>
</dbReference>
<dbReference type="InterPro" id="IPR051175">
    <property type="entry name" value="CLK_kinases"/>
</dbReference>
<evidence type="ECO:0000256" key="1">
    <source>
        <dbReference type="ARBA" id="ARBA00022527"/>
    </source>
</evidence>
<dbReference type="Gene3D" id="1.10.510.10">
    <property type="entry name" value="Transferase(Phosphotransferase) domain 1"/>
    <property type="match status" value="1"/>
</dbReference>
<evidence type="ECO:0000256" key="5">
    <source>
        <dbReference type="ARBA" id="ARBA00022840"/>
    </source>
</evidence>
<dbReference type="InterPro" id="IPR000719">
    <property type="entry name" value="Prot_kinase_dom"/>
</dbReference>
<evidence type="ECO:0000256" key="6">
    <source>
        <dbReference type="PROSITE-ProRule" id="PRU10141"/>
    </source>
</evidence>
<feature type="binding site" evidence="6">
    <location>
        <position position="78"/>
    </location>
    <ligand>
        <name>ATP</name>
        <dbReference type="ChEBI" id="CHEBI:30616"/>
    </ligand>
</feature>
<keyword evidence="3 6" id="KW-0547">Nucleotide-binding</keyword>
<dbReference type="SMART" id="SM00220">
    <property type="entry name" value="S_TKc"/>
    <property type="match status" value="1"/>
</dbReference>
<dbReference type="GO" id="GO:0043484">
    <property type="term" value="P:regulation of RNA splicing"/>
    <property type="evidence" value="ECO:0007669"/>
    <property type="project" value="TreeGrafter"/>
</dbReference>
<feature type="compositionally biased region" description="Basic and acidic residues" evidence="7">
    <location>
        <begin position="404"/>
        <end position="413"/>
    </location>
</feature>
<keyword evidence="2" id="KW-0808">Transferase</keyword>
<evidence type="ECO:0000256" key="2">
    <source>
        <dbReference type="ARBA" id="ARBA00022679"/>
    </source>
</evidence>
<dbReference type="InterPro" id="IPR017441">
    <property type="entry name" value="Protein_kinase_ATP_BS"/>
</dbReference>
<dbReference type="EMBL" id="ML977385">
    <property type="protein sequence ID" value="KAF2105293.1"/>
    <property type="molecule type" value="Genomic_DNA"/>
</dbReference>
<evidence type="ECO:0000259" key="8">
    <source>
        <dbReference type="PROSITE" id="PS50011"/>
    </source>
</evidence>
<dbReference type="Pfam" id="PF00069">
    <property type="entry name" value="Pkinase"/>
    <property type="match status" value="2"/>
</dbReference>
<protein>
    <submittedName>
        <fullName evidence="9">Kinase-like domain-containing protein</fullName>
    </submittedName>
</protein>
<evidence type="ECO:0000256" key="7">
    <source>
        <dbReference type="SAM" id="MobiDB-lite"/>
    </source>
</evidence>
<sequence length="430" mass="47895">MIDVDLAIYYNPGIPGVLLIAEDRVIKFGKNYFCPIVLGQLVHNRYRVLSLLGWGGYAMVWLAVDQCSSPSPKYVALKIFRGAEKSNDEYSSNEERQLRKLILERDRGGIGRRNIIELFDAFEVESSNGVHRCLVLEPAGCSFADLVTFEEFGFDDVVYIFRQCVEAVEYLHSRGISHGDLDLANLVLALPDFSGLTEADVISKLLPDPKGCIIPIKMKDGTPLPPGVPESICSPCPFYEPKLDLDDLQVKLIDFGEAFTGTKPDVHTHSRNRPPELIEQGVASSSSDIWALGCIFWHLLTGYPLMSYFEQGSSKERYQGQRKFLSMTRQERRGQLTSFLARKFGQSAVDDEEYTGAILDVLLNTLEPTPSDRPTAGDLLSYSIFSLIKDVEASPDNNAQAVSDSRKPHDPGSPRHVTTKPKTRSNLALD</sequence>
<dbReference type="PANTHER" id="PTHR45646">
    <property type="entry name" value="SERINE/THREONINE-PROTEIN KINASE DOA-RELATED"/>
    <property type="match status" value="1"/>
</dbReference>
<organism evidence="9 10">
    <name type="scientific">Lophiotrema nucula</name>
    <dbReference type="NCBI Taxonomy" id="690887"/>
    <lineage>
        <taxon>Eukaryota</taxon>
        <taxon>Fungi</taxon>
        <taxon>Dikarya</taxon>
        <taxon>Ascomycota</taxon>
        <taxon>Pezizomycotina</taxon>
        <taxon>Dothideomycetes</taxon>
        <taxon>Pleosporomycetidae</taxon>
        <taxon>Pleosporales</taxon>
        <taxon>Lophiotremataceae</taxon>
        <taxon>Lophiotrema</taxon>
    </lineage>
</organism>